<gene>
    <name evidence="6" type="ordered locus">Sta7437_3139</name>
</gene>
<evidence type="ECO:0000256" key="2">
    <source>
        <dbReference type="PROSITE-ProRule" id="PRU00169"/>
    </source>
</evidence>
<dbReference type="PANTHER" id="PTHR43214:SF43">
    <property type="entry name" value="TWO-COMPONENT RESPONSE REGULATOR"/>
    <property type="match status" value="1"/>
</dbReference>
<dbReference type="InterPro" id="IPR011006">
    <property type="entry name" value="CheY-like_superfamily"/>
</dbReference>
<feature type="modified residue" description="4-aspartylphosphate" evidence="2">
    <location>
        <position position="54"/>
    </location>
</feature>
<dbReference type="InterPro" id="IPR001789">
    <property type="entry name" value="Sig_transdc_resp-reg_receiver"/>
</dbReference>
<dbReference type="GO" id="GO:0000160">
    <property type="term" value="P:phosphorelay signal transduction system"/>
    <property type="evidence" value="ECO:0007669"/>
    <property type="project" value="InterPro"/>
</dbReference>
<evidence type="ECO:0000256" key="3">
    <source>
        <dbReference type="SAM" id="Coils"/>
    </source>
</evidence>
<dbReference type="GO" id="GO:0003677">
    <property type="term" value="F:DNA binding"/>
    <property type="evidence" value="ECO:0007669"/>
    <property type="project" value="UniProtKB-KW"/>
</dbReference>
<keyword evidence="1" id="KW-0238">DNA-binding</keyword>
<dbReference type="PROSITE" id="PS50110">
    <property type="entry name" value="RESPONSE_REGULATORY"/>
    <property type="match status" value="1"/>
</dbReference>
<feature type="domain" description="Response regulatory" evidence="5">
    <location>
        <begin position="3"/>
        <end position="119"/>
    </location>
</feature>
<keyword evidence="3" id="KW-0175">Coiled coil</keyword>
<protein>
    <submittedName>
        <fullName evidence="6">Response regulator receiver protein</fullName>
    </submittedName>
</protein>
<dbReference type="CDD" id="cd17535">
    <property type="entry name" value="REC_NarL-like"/>
    <property type="match status" value="1"/>
</dbReference>
<feature type="transmembrane region" description="Helical" evidence="4">
    <location>
        <begin position="311"/>
        <end position="331"/>
    </location>
</feature>
<keyword evidence="2" id="KW-0597">Phosphoprotein</keyword>
<evidence type="ECO:0000313" key="7">
    <source>
        <dbReference type="Proteomes" id="UP000010473"/>
    </source>
</evidence>
<dbReference type="eggNOG" id="COG2197">
    <property type="taxonomic scope" value="Bacteria"/>
</dbReference>
<keyword evidence="4" id="KW-0812">Transmembrane</keyword>
<dbReference type="PANTHER" id="PTHR43214">
    <property type="entry name" value="TWO-COMPONENT RESPONSE REGULATOR"/>
    <property type="match status" value="1"/>
</dbReference>
<evidence type="ECO:0000256" key="1">
    <source>
        <dbReference type="ARBA" id="ARBA00023125"/>
    </source>
</evidence>
<feature type="coiled-coil region" evidence="3">
    <location>
        <begin position="137"/>
        <end position="185"/>
    </location>
</feature>
<dbReference type="OrthoDB" id="9780593at2"/>
<dbReference type="AlphaFoldDB" id="K9XVN2"/>
<dbReference type="Gene3D" id="3.40.50.2300">
    <property type="match status" value="1"/>
</dbReference>
<evidence type="ECO:0000256" key="4">
    <source>
        <dbReference type="SAM" id="Phobius"/>
    </source>
</evidence>
<dbReference type="InterPro" id="IPR058245">
    <property type="entry name" value="NreC/VraR/RcsB-like_REC"/>
</dbReference>
<evidence type="ECO:0000259" key="5">
    <source>
        <dbReference type="PROSITE" id="PS50110"/>
    </source>
</evidence>
<dbReference type="EMBL" id="CP003653">
    <property type="protein sequence ID" value="AFZ36650.1"/>
    <property type="molecule type" value="Genomic_DNA"/>
</dbReference>
<dbReference type="Proteomes" id="UP000010473">
    <property type="component" value="Chromosome"/>
</dbReference>
<keyword evidence="4" id="KW-1133">Transmembrane helix</keyword>
<keyword evidence="7" id="KW-1185">Reference proteome</keyword>
<dbReference type="SMART" id="SM00448">
    <property type="entry name" value="REC"/>
    <property type="match status" value="1"/>
</dbReference>
<dbReference type="SUPFAM" id="SSF52172">
    <property type="entry name" value="CheY-like"/>
    <property type="match status" value="1"/>
</dbReference>
<accession>K9XVN2</accession>
<dbReference type="InterPro" id="IPR039420">
    <property type="entry name" value="WalR-like"/>
</dbReference>
<keyword evidence="4" id="KW-0472">Membrane</keyword>
<dbReference type="KEGG" id="scs:Sta7437_3139"/>
<reference evidence="7" key="1">
    <citation type="journal article" date="2013" name="Proc. Natl. Acad. Sci. U.S.A.">
        <title>Improving the coverage of the cyanobacterial phylum using diversity-driven genome sequencing.</title>
        <authorList>
            <person name="Shih P.M."/>
            <person name="Wu D."/>
            <person name="Latifi A."/>
            <person name="Axen S.D."/>
            <person name="Fewer D.P."/>
            <person name="Talla E."/>
            <person name="Calteau A."/>
            <person name="Cai F."/>
            <person name="Tandeau de Marsac N."/>
            <person name="Rippka R."/>
            <person name="Herdman M."/>
            <person name="Sivonen K."/>
            <person name="Coursin T."/>
            <person name="Laurent T."/>
            <person name="Goodwin L."/>
            <person name="Nolan M."/>
            <person name="Davenport K.W."/>
            <person name="Han C.S."/>
            <person name="Rubin E.M."/>
            <person name="Eisen J.A."/>
            <person name="Woyke T."/>
            <person name="Gugger M."/>
            <person name="Kerfeld C.A."/>
        </authorList>
    </citation>
    <scope>NUCLEOTIDE SEQUENCE [LARGE SCALE GENOMIC DNA]</scope>
    <source>
        <strain evidence="7">ATCC 29371 / PCC 7437</strain>
    </source>
</reference>
<dbReference type="Pfam" id="PF00072">
    <property type="entry name" value="Response_reg"/>
    <property type="match status" value="1"/>
</dbReference>
<organism evidence="6 7">
    <name type="scientific">Stanieria cyanosphaera (strain ATCC 29371 / PCC 7437)</name>
    <dbReference type="NCBI Taxonomy" id="111780"/>
    <lineage>
        <taxon>Bacteria</taxon>
        <taxon>Bacillati</taxon>
        <taxon>Cyanobacteriota</taxon>
        <taxon>Cyanophyceae</taxon>
        <taxon>Pleurocapsales</taxon>
        <taxon>Dermocarpellaceae</taxon>
        <taxon>Stanieria</taxon>
    </lineage>
</organism>
<evidence type="ECO:0000313" key="6">
    <source>
        <dbReference type="EMBL" id="AFZ36650.1"/>
    </source>
</evidence>
<dbReference type="HOGENOM" id="CLU_796719_0_0_3"/>
<name>K9XVN2_STAC7</name>
<dbReference type="RefSeq" id="WP_015194315.1">
    <property type="nucleotide sequence ID" value="NC_019748.1"/>
</dbReference>
<proteinExistence type="predicted"/>
<sequence>MISILLVDDQALLCEVLKTWLEVEQDFQVVGVAHNGEQALDQVEVLQPDIVLMDIDMPGMNGLSATKIICERFPQVKVIFLSAHDDDNYLGKSLKAGAKGYLLKNTTAEELAHKIRAVYHNQTPSLPKSDDSVIVLKTQLEELIETYRHKFQKQLEEGQFFLETLNQTNNYEHKIQQRLNELENLLIDKIDNCDQRLIQLEIINGNTWESLRSEALELQTQMNESNRNLSSQMNQQIVNLRRELDTQLANALEDWARQRAALQEWAVQRDEMRPSLEEFEIKYRTELMAVINPMRASFRDIDKQMRMMRNCMIAAILTAAMSLSLASWVLVSHGHENNSPAANTSEVN</sequence>
<feature type="coiled-coil region" evidence="3">
    <location>
        <begin position="215"/>
        <end position="250"/>
    </location>
</feature>
<dbReference type="STRING" id="111780.Sta7437_3139"/>